<dbReference type="RefSeq" id="XP_026626186.1">
    <property type="nucleotide sequence ID" value="XM_026766302.1"/>
</dbReference>
<protein>
    <submittedName>
        <fullName evidence="2">Uncharacterized protein</fullName>
    </submittedName>
</protein>
<feature type="compositionally biased region" description="Polar residues" evidence="1">
    <location>
        <begin position="7"/>
        <end position="21"/>
    </location>
</feature>
<evidence type="ECO:0000256" key="1">
    <source>
        <dbReference type="SAM" id="MobiDB-lite"/>
    </source>
</evidence>
<dbReference type="Proteomes" id="UP000253729">
    <property type="component" value="Unassembled WGS sequence"/>
</dbReference>
<gene>
    <name evidence="2" type="ORF">BDQ94DRAFT_143712</name>
</gene>
<keyword evidence="3" id="KW-1185">Reference proteome</keyword>
<dbReference type="AlphaFoldDB" id="A0A3F3Q1Q7"/>
<dbReference type="EMBL" id="KZ852047">
    <property type="protein sequence ID" value="RDH33164.1"/>
    <property type="molecule type" value="Genomic_DNA"/>
</dbReference>
<sequence>MDDQRRQSLVSLNLNERQGFSPSHMAKSNPLGPEEHRADAELSDYSMGNST</sequence>
<name>A0A3F3Q1Q7_9EURO</name>
<proteinExistence type="predicted"/>
<accession>A0A3F3Q1Q7</accession>
<organism evidence="2 3">
    <name type="scientific">Aspergillus welwitschiae</name>
    <dbReference type="NCBI Taxonomy" id="1341132"/>
    <lineage>
        <taxon>Eukaryota</taxon>
        <taxon>Fungi</taxon>
        <taxon>Dikarya</taxon>
        <taxon>Ascomycota</taxon>
        <taxon>Pezizomycotina</taxon>
        <taxon>Eurotiomycetes</taxon>
        <taxon>Eurotiomycetidae</taxon>
        <taxon>Eurotiales</taxon>
        <taxon>Aspergillaceae</taxon>
        <taxon>Aspergillus</taxon>
        <taxon>Aspergillus subgen. Circumdati</taxon>
    </lineage>
</organism>
<feature type="region of interest" description="Disordered" evidence="1">
    <location>
        <begin position="1"/>
        <end position="51"/>
    </location>
</feature>
<reference evidence="2 3" key="1">
    <citation type="submission" date="2018-07" db="EMBL/GenBank/DDBJ databases">
        <title>The genomes of Aspergillus section Nigri reveals drivers in fungal speciation.</title>
        <authorList>
            <consortium name="DOE Joint Genome Institute"/>
            <person name="Vesth T.C."/>
            <person name="Nybo J."/>
            <person name="Theobald S."/>
            <person name="Brandl J."/>
            <person name="Frisvad J.C."/>
            <person name="Nielsen K.F."/>
            <person name="Lyhne E.K."/>
            <person name="Kogle M.E."/>
            <person name="Kuo A."/>
            <person name="Riley R."/>
            <person name="Clum A."/>
            <person name="Nolan M."/>
            <person name="Lipzen A."/>
            <person name="Salamov A."/>
            <person name="Henrissat B."/>
            <person name="Wiebenga A."/>
            <person name="De vries R.P."/>
            <person name="Grigoriev I.V."/>
            <person name="Mortensen U.H."/>
            <person name="Andersen M.R."/>
            <person name="Baker S.E."/>
        </authorList>
    </citation>
    <scope>NUCLEOTIDE SEQUENCE [LARGE SCALE GENOMIC DNA]</scope>
    <source>
        <strain evidence="2 3">CBS 139.54b</strain>
    </source>
</reference>
<evidence type="ECO:0000313" key="3">
    <source>
        <dbReference type="Proteomes" id="UP000253729"/>
    </source>
</evidence>
<evidence type="ECO:0000313" key="2">
    <source>
        <dbReference type="EMBL" id="RDH33164.1"/>
    </source>
</evidence>
<dbReference type="GeneID" id="38134658"/>